<dbReference type="PANTHER" id="PTHR11228">
    <property type="entry name" value="RADICAL SAM DOMAIN PROTEIN"/>
    <property type="match status" value="1"/>
</dbReference>
<keyword evidence="4" id="KW-0411">Iron-sulfur</keyword>
<dbReference type="Gene3D" id="3.20.20.70">
    <property type="entry name" value="Aldolase class I"/>
    <property type="match status" value="1"/>
</dbReference>
<sequence>MPYELLAAPFLEKHLLLRPGRQNGATLPAHMYDALRTASRQDGQVPTWLVDTAHQAWNLDLSGRDMDGTVLVREPSTYGYCRASYELNLGCNFDCSHCYLAQKRFAGLDWPEREKLLTAMRDAGVVWLQLTGGEPMIDRLWGETYRCAYELGMMLSVSTNASVTWKPANIAMLTARRPYRVTVSVYGASEESFDGLTKRRGSYQRFRRGVEAALEVGLPLSLNLIITESCAHEEQQMIDMARAWGVPYHLFSNMSPTIYGGAESLPAQSQEHLRERKPFAGCHAGHTFFHSDPHGRISICKVGRDEQIDLVAEGVEGLSRLGQIADRLLLRTGGCSGCALSGTCRVCRPLAKLYQEAKAPLQMYCQHATQEVSA</sequence>
<feature type="domain" description="Radical SAM core" evidence="5">
    <location>
        <begin position="73"/>
        <end position="292"/>
    </location>
</feature>
<reference evidence="6 7" key="1">
    <citation type="submission" date="2024-06" db="EMBL/GenBank/DDBJ databases">
        <title>The Natural Products Discovery Center: Release of the First 8490 Sequenced Strains for Exploring Actinobacteria Biosynthetic Diversity.</title>
        <authorList>
            <person name="Kalkreuter E."/>
            <person name="Kautsar S.A."/>
            <person name="Yang D."/>
            <person name="Bader C.D."/>
            <person name="Teijaro C.N."/>
            <person name="Fluegel L."/>
            <person name="Davis C.M."/>
            <person name="Simpson J.R."/>
            <person name="Lauterbach L."/>
            <person name="Steele A.D."/>
            <person name="Gui C."/>
            <person name="Meng S."/>
            <person name="Li G."/>
            <person name="Viehrig K."/>
            <person name="Ye F."/>
            <person name="Su P."/>
            <person name="Kiefer A.F."/>
            <person name="Nichols A."/>
            <person name="Cepeda A.J."/>
            <person name="Yan W."/>
            <person name="Fan B."/>
            <person name="Jiang Y."/>
            <person name="Adhikari A."/>
            <person name="Zheng C.-J."/>
            <person name="Schuster L."/>
            <person name="Cowan T.M."/>
            <person name="Smanski M.J."/>
            <person name="Chevrette M.G."/>
            <person name="De Carvalho L.P.S."/>
            <person name="Shen B."/>
        </authorList>
    </citation>
    <scope>NUCLEOTIDE SEQUENCE [LARGE SCALE GENOMIC DNA]</scope>
    <source>
        <strain evidence="6 7">NPDC000837</strain>
    </source>
</reference>
<dbReference type="PROSITE" id="PS51918">
    <property type="entry name" value="RADICAL_SAM"/>
    <property type="match status" value="1"/>
</dbReference>
<accession>A0ABV1V494</accession>
<evidence type="ECO:0000256" key="3">
    <source>
        <dbReference type="ARBA" id="ARBA00023004"/>
    </source>
</evidence>
<comment type="caution">
    <text evidence="6">The sequence shown here is derived from an EMBL/GenBank/DDBJ whole genome shotgun (WGS) entry which is preliminary data.</text>
</comment>
<dbReference type="InterPro" id="IPR050377">
    <property type="entry name" value="Radical_SAM_PqqE_MftC-like"/>
</dbReference>
<gene>
    <name evidence="6" type="ORF">ABT276_29185</name>
</gene>
<proteinExistence type="predicted"/>
<dbReference type="Pfam" id="PF04055">
    <property type="entry name" value="Radical_SAM"/>
    <property type="match status" value="1"/>
</dbReference>
<dbReference type="InterPro" id="IPR007197">
    <property type="entry name" value="rSAM"/>
</dbReference>
<dbReference type="EMBL" id="JBEPBX010000036">
    <property type="protein sequence ID" value="MER6617351.1"/>
    <property type="molecule type" value="Genomic_DNA"/>
</dbReference>
<dbReference type="SUPFAM" id="SSF102114">
    <property type="entry name" value="Radical SAM enzymes"/>
    <property type="match status" value="1"/>
</dbReference>
<keyword evidence="2" id="KW-0479">Metal-binding</keyword>
<protein>
    <submittedName>
        <fullName evidence="6">Radical SAM protein</fullName>
    </submittedName>
</protein>
<evidence type="ECO:0000256" key="2">
    <source>
        <dbReference type="ARBA" id="ARBA00022723"/>
    </source>
</evidence>
<dbReference type="SFLD" id="SFLDG01067">
    <property type="entry name" value="SPASM/twitch_domain_containing"/>
    <property type="match status" value="1"/>
</dbReference>
<evidence type="ECO:0000259" key="5">
    <source>
        <dbReference type="PROSITE" id="PS51918"/>
    </source>
</evidence>
<organism evidence="6 7">
    <name type="scientific">Streptomyces xantholiticus</name>
    <dbReference type="NCBI Taxonomy" id="68285"/>
    <lineage>
        <taxon>Bacteria</taxon>
        <taxon>Bacillati</taxon>
        <taxon>Actinomycetota</taxon>
        <taxon>Actinomycetes</taxon>
        <taxon>Kitasatosporales</taxon>
        <taxon>Streptomycetaceae</taxon>
        <taxon>Streptomyces</taxon>
    </lineage>
</organism>
<evidence type="ECO:0000256" key="1">
    <source>
        <dbReference type="ARBA" id="ARBA00022691"/>
    </source>
</evidence>
<dbReference type="RefSeq" id="WP_351978454.1">
    <property type="nucleotide sequence ID" value="NZ_JBEPBX010000036.1"/>
</dbReference>
<keyword evidence="1" id="KW-0949">S-adenosyl-L-methionine</keyword>
<keyword evidence="3" id="KW-0408">Iron</keyword>
<dbReference type="InterPro" id="IPR013785">
    <property type="entry name" value="Aldolase_TIM"/>
</dbReference>
<evidence type="ECO:0000256" key="4">
    <source>
        <dbReference type="ARBA" id="ARBA00023014"/>
    </source>
</evidence>
<dbReference type="SFLD" id="SFLDS00029">
    <property type="entry name" value="Radical_SAM"/>
    <property type="match status" value="1"/>
</dbReference>
<dbReference type="PANTHER" id="PTHR11228:SF7">
    <property type="entry name" value="PQQA PEPTIDE CYCLASE"/>
    <property type="match status" value="1"/>
</dbReference>
<evidence type="ECO:0000313" key="6">
    <source>
        <dbReference type="EMBL" id="MER6617351.1"/>
    </source>
</evidence>
<dbReference type="Proteomes" id="UP001445472">
    <property type="component" value="Unassembled WGS sequence"/>
</dbReference>
<dbReference type="CDD" id="cd01335">
    <property type="entry name" value="Radical_SAM"/>
    <property type="match status" value="1"/>
</dbReference>
<evidence type="ECO:0000313" key="7">
    <source>
        <dbReference type="Proteomes" id="UP001445472"/>
    </source>
</evidence>
<keyword evidence="7" id="KW-1185">Reference proteome</keyword>
<dbReference type="InterPro" id="IPR058240">
    <property type="entry name" value="rSAM_sf"/>
</dbReference>
<name>A0ABV1V494_9ACTN</name>